<keyword evidence="4" id="KW-1185">Reference proteome</keyword>
<dbReference type="PANTHER" id="PTHR10380:SF173">
    <property type="entry name" value="CUTICULAR PROTEIN 47EF, ISOFORM C-RELATED"/>
    <property type="match status" value="1"/>
</dbReference>
<dbReference type="Proteomes" id="UP000708208">
    <property type="component" value="Unassembled WGS sequence"/>
</dbReference>
<dbReference type="AlphaFoldDB" id="A0A8J2LN69"/>
<protein>
    <submittedName>
        <fullName evidence="3">Uncharacterized protein</fullName>
    </submittedName>
</protein>
<evidence type="ECO:0000313" key="3">
    <source>
        <dbReference type="EMBL" id="CAG7825455.1"/>
    </source>
</evidence>
<reference evidence="3" key="1">
    <citation type="submission" date="2021-06" db="EMBL/GenBank/DDBJ databases">
        <authorList>
            <person name="Hodson N. C."/>
            <person name="Mongue J. A."/>
            <person name="Jaron S. K."/>
        </authorList>
    </citation>
    <scope>NUCLEOTIDE SEQUENCE</scope>
</reference>
<proteinExistence type="predicted"/>
<dbReference type="Pfam" id="PF00379">
    <property type="entry name" value="Chitin_bind_4"/>
    <property type="match status" value="1"/>
</dbReference>
<dbReference type="InterPro" id="IPR031311">
    <property type="entry name" value="CHIT_BIND_RR_consensus"/>
</dbReference>
<dbReference type="PROSITE" id="PS00233">
    <property type="entry name" value="CHIT_BIND_RR_1"/>
    <property type="match status" value="1"/>
</dbReference>
<evidence type="ECO:0000256" key="2">
    <source>
        <dbReference type="PROSITE-ProRule" id="PRU00497"/>
    </source>
</evidence>
<keyword evidence="1 2" id="KW-0193">Cuticle</keyword>
<accession>A0A8J2LN69</accession>
<evidence type="ECO:0000256" key="1">
    <source>
        <dbReference type="ARBA" id="ARBA00022460"/>
    </source>
</evidence>
<dbReference type="OrthoDB" id="6372059at2759"/>
<dbReference type="InterPro" id="IPR050468">
    <property type="entry name" value="Cuticle_Struct_Prot"/>
</dbReference>
<organism evidence="3 4">
    <name type="scientific">Allacma fusca</name>
    <dbReference type="NCBI Taxonomy" id="39272"/>
    <lineage>
        <taxon>Eukaryota</taxon>
        <taxon>Metazoa</taxon>
        <taxon>Ecdysozoa</taxon>
        <taxon>Arthropoda</taxon>
        <taxon>Hexapoda</taxon>
        <taxon>Collembola</taxon>
        <taxon>Symphypleona</taxon>
        <taxon>Sminthuridae</taxon>
        <taxon>Allacma</taxon>
    </lineage>
</organism>
<name>A0A8J2LN69_9HEXA</name>
<comment type="caution">
    <text evidence="3">The sequence shown here is derived from an EMBL/GenBank/DDBJ whole genome shotgun (WGS) entry which is preliminary data.</text>
</comment>
<dbReference type="EMBL" id="CAJVCH010536337">
    <property type="protein sequence ID" value="CAG7825455.1"/>
    <property type="molecule type" value="Genomic_DNA"/>
</dbReference>
<sequence length="121" mass="13322">MGQLRILEEATFIKGNFYEGKIPLVILSALLALSWAAPQNPDVTVLSDTRENNGDGTFRWAYETSDGTRAEQSGYIKNPGAPEDETIQSISGSYSHYSPEGQYLTVTYTADENGFQPQGEH</sequence>
<evidence type="ECO:0000313" key="4">
    <source>
        <dbReference type="Proteomes" id="UP000708208"/>
    </source>
</evidence>
<dbReference type="PANTHER" id="PTHR10380">
    <property type="entry name" value="CUTICLE PROTEIN"/>
    <property type="match status" value="1"/>
</dbReference>
<dbReference type="GO" id="GO:0062129">
    <property type="term" value="C:chitin-based extracellular matrix"/>
    <property type="evidence" value="ECO:0007669"/>
    <property type="project" value="TreeGrafter"/>
</dbReference>
<feature type="non-terminal residue" evidence="3">
    <location>
        <position position="1"/>
    </location>
</feature>
<gene>
    <name evidence="3" type="ORF">AFUS01_LOCUS35563</name>
</gene>
<dbReference type="InterPro" id="IPR000618">
    <property type="entry name" value="Insect_cuticle"/>
</dbReference>
<dbReference type="GO" id="GO:0008010">
    <property type="term" value="F:structural constituent of chitin-based larval cuticle"/>
    <property type="evidence" value="ECO:0007669"/>
    <property type="project" value="TreeGrafter"/>
</dbReference>
<dbReference type="PROSITE" id="PS51155">
    <property type="entry name" value="CHIT_BIND_RR_2"/>
    <property type="match status" value="1"/>
</dbReference>